<sequence>APPRIMQGRAFDKYIFSVNPTINLMNTLQLTLLSEGKYGRWQASNQGCGIMGCYSNDYMSRAQTDAAYVVAGRYGGQDSEFDAAFWKLREVGLRWTLPEAVISRIGAERASLSFSARELWIMWQRQEQLYSGGCETADVCTALTGNLGLNIEDPEQGRRGAASAAWRTMPANTTINATLRVTF</sequence>
<organism evidence="1">
    <name type="scientific">marine metagenome</name>
    <dbReference type="NCBI Taxonomy" id="408172"/>
    <lineage>
        <taxon>unclassified sequences</taxon>
        <taxon>metagenomes</taxon>
        <taxon>ecological metagenomes</taxon>
    </lineage>
</organism>
<evidence type="ECO:0000313" key="1">
    <source>
        <dbReference type="EMBL" id="SVE60954.1"/>
    </source>
</evidence>
<reference evidence="1" key="1">
    <citation type="submission" date="2018-05" db="EMBL/GenBank/DDBJ databases">
        <authorList>
            <person name="Lanie J.A."/>
            <person name="Ng W.-L."/>
            <person name="Kazmierczak K.M."/>
            <person name="Andrzejewski T.M."/>
            <person name="Davidsen T.M."/>
            <person name="Wayne K.J."/>
            <person name="Tettelin H."/>
            <person name="Glass J.I."/>
            <person name="Rusch D."/>
            <person name="Podicherti R."/>
            <person name="Tsui H.-C.T."/>
            <person name="Winkler M.E."/>
        </authorList>
    </citation>
    <scope>NUCLEOTIDE SEQUENCE</scope>
</reference>
<proteinExistence type="predicted"/>
<accession>A0A383EWJ8</accession>
<dbReference type="AlphaFoldDB" id="A0A383EWJ8"/>
<feature type="non-terminal residue" evidence="1">
    <location>
        <position position="1"/>
    </location>
</feature>
<dbReference type="EMBL" id="UINC01229296">
    <property type="protein sequence ID" value="SVE60954.1"/>
    <property type="molecule type" value="Genomic_DNA"/>
</dbReference>
<protein>
    <recommendedName>
        <fullName evidence="2">TonB-dependent receptor-like beta-barrel domain-containing protein</fullName>
    </recommendedName>
</protein>
<gene>
    <name evidence="1" type="ORF">METZ01_LOCUS513808</name>
</gene>
<evidence type="ECO:0008006" key="2">
    <source>
        <dbReference type="Google" id="ProtNLM"/>
    </source>
</evidence>
<name>A0A383EWJ8_9ZZZZ</name>